<dbReference type="EMBL" id="VNJI01000023">
    <property type="protein sequence ID" value="TVY08426.1"/>
    <property type="molecule type" value="Genomic_DNA"/>
</dbReference>
<dbReference type="OrthoDB" id="2874105at2"/>
<dbReference type="AlphaFoldDB" id="A0A559K8G2"/>
<sequence length="122" mass="13985">MEKYVDVMTRTLELSESCVEALEHIKLRINEGVFEDTMRLMEDLVNAVYQIETSMQSFLDQLPLNGIEDKPTQLRSALEHVVSAYEQGNSGKALEIIQFNLFPSCKHWKAEIDKALHPFVLS</sequence>
<evidence type="ECO:0000259" key="1">
    <source>
        <dbReference type="Pfam" id="PF26154"/>
    </source>
</evidence>
<gene>
    <name evidence="2" type="ORF">FPZ49_18485</name>
</gene>
<dbReference type="RefSeq" id="WP_144849661.1">
    <property type="nucleotide sequence ID" value="NZ_VNJI01000023.1"/>
</dbReference>
<feature type="domain" description="DUF8042" evidence="1">
    <location>
        <begin position="1"/>
        <end position="118"/>
    </location>
</feature>
<dbReference type="InterPro" id="IPR058355">
    <property type="entry name" value="DUF8042"/>
</dbReference>
<dbReference type="Pfam" id="PF26154">
    <property type="entry name" value="DUF8042"/>
    <property type="match status" value="1"/>
</dbReference>
<comment type="caution">
    <text evidence="2">The sequence shown here is derived from an EMBL/GenBank/DDBJ whole genome shotgun (WGS) entry which is preliminary data.</text>
</comment>
<protein>
    <recommendedName>
        <fullName evidence="1">DUF8042 domain-containing protein</fullName>
    </recommendedName>
</protein>
<evidence type="ECO:0000313" key="2">
    <source>
        <dbReference type="EMBL" id="TVY08426.1"/>
    </source>
</evidence>
<keyword evidence="3" id="KW-1185">Reference proteome</keyword>
<evidence type="ECO:0000313" key="3">
    <source>
        <dbReference type="Proteomes" id="UP000317036"/>
    </source>
</evidence>
<organism evidence="2 3">
    <name type="scientific">Paenibacillus cremeus</name>
    <dbReference type="NCBI Taxonomy" id="2163881"/>
    <lineage>
        <taxon>Bacteria</taxon>
        <taxon>Bacillati</taxon>
        <taxon>Bacillota</taxon>
        <taxon>Bacilli</taxon>
        <taxon>Bacillales</taxon>
        <taxon>Paenibacillaceae</taxon>
        <taxon>Paenibacillus</taxon>
    </lineage>
</organism>
<name>A0A559K8G2_9BACL</name>
<accession>A0A559K8G2</accession>
<proteinExistence type="predicted"/>
<reference evidence="2 3" key="1">
    <citation type="submission" date="2019-07" db="EMBL/GenBank/DDBJ databases">
        <authorList>
            <person name="Kim J."/>
        </authorList>
    </citation>
    <scope>NUCLEOTIDE SEQUENCE [LARGE SCALE GENOMIC DNA]</scope>
    <source>
        <strain evidence="2 3">JC52</strain>
    </source>
</reference>
<dbReference type="Proteomes" id="UP000317036">
    <property type="component" value="Unassembled WGS sequence"/>
</dbReference>